<dbReference type="PANTHER" id="PTHR13215">
    <property type="entry name" value="RNA POLYMERASE II TRANSCRIPTIONAL COACTIVATOR"/>
    <property type="match status" value="1"/>
</dbReference>
<evidence type="ECO:0000256" key="2">
    <source>
        <dbReference type="ARBA" id="ARBA00009001"/>
    </source>
</evidence>
<evidence type="ECO:0000256" key="1">
    <source>
        <dbReference type="ARBA" id="ARBA00004123"/>
    </source>
</evidence>
<dbReference type="AlphaFoldDB" id="A0ABD1FK33"/>
<dbReference type="GO" id="GO:0003677">
    <property type="term" value="F:DNA binding"/>
    <property type="evidence" value="ECO:0007669"/>
    <property type="project" value="UniProtKB-KW"/>
</dbReference>
<dbReference type="Gene3D" id="2.30.31.10">
    <property type="entry name" value="Transcriptional Coactivator Pc4, Chain A"/>
    <property type="match status" value="1"/>
</dbReference>
<dbReference type="SUPFAM" id="SSF54447">
    <property type="entry name" value="ssDNA-binding transcriptional regulator domain"/>
    <property type="match status" value="1"/>
</dbReference>
<feature type="region of interest" description="Disordered" evidence="7">
    <location>
        <begin position="1"/>
        <end position="26"/>
    </location>
</feature>
<dbReference type="InterPro" id="IPR045125">
    <property type="entry name" value="Sub1/Tcp4-like"/>
</dbReference>
<evidence type="ECO:0000256" key="3">
    <source>
        <dbReference type="ARBA" id="ARBA00023015"/>
    </source>
</evidence>
<dbReference type="InterPro" id="IPR003173">
    <property type="entry name" value="PC4_C"/>
</dbReference>
<keyword evidence="5" id="KW-0804">Transcription</keyword>
<sequence length="297" mass="32701">MDPHGVDAAANDESGGNLSDSSTEEDKAIREVVGEVALRALLDRALRAEERRRDGQRVFREEETEEEAETEEDEEEGTEAEEDEHEAEEDKEEDEDGGRKKGEKEYDDEGGLIICRLSDERRVTLSQFKGETLVSITEHYKRDGKEVPKAEGISLTADEWDSFKKNVPGIEKAIKKMESIPGCGNQFPDGESQFQGGGNQWNTGGSQFPGGSFQFQGGTNQFPSGYPQFPGGCYTLFPGGGYTPYQGGYPPYQSYYPFFQGGNQTFQGGYAGAGRPVNPPPHYGDNVYWPNMGGIAD</sequence>
<feature type="compositionally biased region" description="Basic and acidic residues" evidence="7">
    <location>
        <begin position="50"/>
        <end position="61"/>
    </location>
</feature>
<comment type="similarity">
    <text evidence="2">Belongs to the transcriptional coactivator PC4 family.</text>
</comment>
<evidence type="ECO:0000256" key="4">
    <source>
        <dbReference type="ARBA" id="ARBA00023125"/>
    </source>
</evidence>
<evidence type="ECO:0000256" key="5">
    <source>
        <dbReference type="ARBA" id="ARBA00023163"/>
    </source>
</evidence>
<dbReference type="Pfam" id="PF02229">
    <property type="entry name" value="PC4"/>
    <property type="match status" value="1"/>
</dbReference>
<dbReference type="Proteomes" id="UP001567538">
    <property type="component" value="Unassembled WGS sequence"/>
</dbReference>
<organism evidence="9 10">
    <name type="scientific">Salvia divinorum</name>
    <name type="common">Maria pastora</name>
    <name type="synonym">Diviner's sage</name>
    <dbReference type="NCBI Taxonomy" id="28513"/>
    <lineage>
        <taxon>Eukaryota</taxon>
        <taxon>Viridiplantae</taxon>
        <taxon>Streptophyta</taxon>
        <taxon>Embryophyta</taxon>
        <taxon>Tracheophyta</taxon>
        <taxon>Spermatophyta</taxon>
        <taxon>Magnoliopsida</taxon>
        <taxon>eudicotyledons</taxon>
        <taxon>Gunneridae</taxon>
        <taxon>Pentapetalae</taxon>
        <taxon>asterids</taxon>
        <taxon>lamiids</taxon>
        <taxon>Lamiales</taxon>
        <taxon>Lamiaceae</taxon>
        <taxon>Nepetoideae</taxon>
        <taxon>Mentheae</taxon>
        <taxon>Salviinae</taxon>
        <taxon>Salvia</taxon>
        <taxon>Salvia subgen. Calosphace</taxon>
    </lineage>
</organism>
<feature type="region of interest" description="Disordered" evidence="7">
    <location>
        <begin position="50"/>
        <end position="106"/>
    </location>
</feature>
<comment type="caution">
    <text evidence="9">The sequence shown here is derived from an EMBL/GenBank/DDBJ whole genome shotgun (WGS) entry which is preliminary data.</text>
</comment>
<comment type="subcellular location">
    <subcellularLocation>
        <location evidence="1">Nucleus</location>
    </subcellularLocation>
</comment>
<name>A0ABD1FK33_SALDI</name>
<dbReference type="EMBL" id="JBEAFC010000014">
    <property type="protein sequence ID" value="KAL1532212.1"/>
    <property type="molecule type" value="Genomic_DNA"/>
</dbReference>
<evidence type="ECO:0000259" key="8">
    <source>
        <dbReference type="Pfam" id="PF02229"/>
    </source>
</evidence>
<feature type="compositionally biased region" description="Acidic residues" evidence="7">
    <location>
        <begin position="62"/>
        <end position="96"/>
    </location>
</feature>
<feature type="domain" description="Transcriptional coactivator p15 (PC4) C-terminal" evidence="8">
    <location>
        <begin position="115"/>
        <end position="166"/>
    </location>
</feature>
<reference evidence="9 10" key="1">
    <citation type="submission" date="2024-06" db="EMBL/GenBank/DDBJ databases">
        <title>A chromosome level genome sequence of Diviner's sage (Salvia divinorum).</title>
        <authorList>
            <person name="Ford S.A."/>
            <person name="Ro D.-K."/>
            <person name="Ness R.W."/>
            <person name="Phillips M.A."/>
        </authorList>
    </citation>
    <scope>NUCLEOTIDE SEQUENCE [LARGE SCALE GENOMIC DNA]</scope>
    <source>
        <strain evidence="9">SAF-2024a</strain>
        <tissue evidence="9">Leaf</tissue>
    </source>
</reference>
<accession>A0ABD1FK33</accession>
<dbReference type="GO" id="GO:0005634">
    <property type="term" value="C:nucleus"/>
    <property type="evidence" value="ECO:0007669"/>
    <property type="project" value="UniProtKB-SubCell"/>
</dbReference>
<keyword evidence="4" id="KW-0238">DNA-binding</keyword>
<proteinExistence type="inferred from homology"/>
<evidence type="ECO:0000313" key="9">
    <source>
        <dbReference type="EMBL" id="KAL1532212.1"/>
    </source>
</evidence>
<keyword evidence="10" id="KW-1185">Reference proteome</keyword>
<evidence type="ECO:0000256" key="7">
    <source>
        <dbReference type="SAM" id="MobiDB-lite"/>
    </source>
</evidence>
<dbReference type="FunFam" id="2.30.31.10:FF:000011">
    <property type="entry name" value="RNA polymerase II transcriptional coactivator KELP"/>
    <property type="match status" value="1"/>
</dbReference>
<gene>
    <name evidence="9" type="ORF">AAHA92_32247</name>
</gene>
<dbReference type="InterPro" id="IPR009044">
    <property type="entry name" value="ssDNA-bd_transcriptional_reg"/>
</dbReference>
<evidence type="ECO:0000313" key="10">
    <source>
        <dbReference type="Proteomes" id="UP001567538"/>
    </source>
</evidence>
<keyword evidence="3" id="KW-0805">Transcription regulation</keyword>
<protein>
    <submittedName>
        <fullName evidence="9">RNA polymerase II transcriptional coactivator KELP-like</fullName>
    </submittedName>
</protein>
<keyword evidence="6" id="KW-0539">Nucleus</keyword>
<evidence type="ECO:0000256" key="6">
    <source>
        <dbReference type="ARBA" id="ARBA00023242"/>
    </source>
</evidence>